<organism evidence="10">
    <name type="scientific">marine metagenome</name>
    <dbReference type="NCBI Taxonomy" id="408172"/>
    <lineage>
        <taxon>unclassified sequences</taxon>
        <taxon>metagenomes</taxon>
        <taxon>ecological metagenomes</taxon>
    </lineage>
</organism>
<dbReference type="PANTHER" id="PTHR21064:SF1">
    <property type="entry name" value="HYDROXYLYSINE KINASE"/>
    <property type="match status" value="1"/>
</dbReference>
<keyword evidence="3" id="KW-0808">Transferase</keyword>
<proteinExistence type="predicted"/>
<dbReference type="InterPro" id="IPR002575">
    <property type="entry name" value="Aminoglycoside_PTrfase"/>
</dbReference>
<dbReference type="SUPFAM" id="SSF56112">
    <property type="entry name" value="Protein kinase-like (PK-like)"/>
    <property type="match status" value="1"/>
</dbReference>
<feature type="non-terminal residue" evidence="10">
    <location>
        <position position="377"/>
    </location>
</feature>
<evidence type="ECO:0000256" key="4">
    <source>
        <dbReference type="ARBA" id="ARBA00022777"/>
    </source>
</evidence>
<accession>A0A382HH71</accession>
<dbReference type="EC" id="2.7.1.81" evidence="7"/>
<evidence type="ECO:0000259" key="9">
    <source>
        <dbReference type="Pfam" id="PF01636"/>
    </source>
</evidence>
<name>A0A382HH71_9ZZZZ</name>
<dbReference type="PANTHER" id="PTHR21064">
    <property type="entry name" value="AMINOGLYCOSIDE PHOSPHOTRANSFERASE DOMAIN-CONTAINING PROTEIN-RELATED"/>
    <property type="match status" value="1"/>
</dbReference>
<evidence type="ECO:0000256" key="7">
    <source>
        <dbReference type="ARBA" id="ARBA00038873"/>
    </source>
</evidence>
<dbReference type="InterPro" id="IPR011009">
    <property type="entry name" value="Kinase-like_dom_sf"/>
</dbReference>
<evidence type="ECO:0000256" key="3">
    <source>
        <dbReference type="ARBA" id="ARBA00022679"/>
    </source>
</evidence>
<comment type="subcellular location">
    <subcellularLocation>
        <location evidence="1">Cytoplasm</location>
    </subcellularLocation>
</comment>
<sequence>VNQPHPDGQPCLAKSTAIKLLSSSYGLSATVESLPGYHDQNFRVQTDSGEEFVLKISNPREDPDLLDLQTDALNFLAGREVSFKVPLTIPTKDGESRFSYSENETPTWVRLLSYLKGDVLAGVQPRTAPLLESLGQCLGQLDVELSGFEHAAARRREFLWDLSRANYLIEGHLGHLTDHGRRAMVENIRVEFESTVVPFLDELPRSIIHNDANDYNVLVSDPSPQGRTVIGLLDFADISESPTICELAIAAAYGIMGTANPVAMILALVRGYNEVRPLTELELEVLFPLIRARLGVSVSLSASHSRTENRDPYLSISEMPAWSALDHLSAIHPRLARNLFRDVCGMEPCPRHQEVKAWIKAHKSEMGPLVLPSLDNA</sequence>
<gene>
    <name evidence="10" type="ORF">METZ01_LOCUS239502</name>
</gene>
<keyword evidence="2" id="KW-0963">Cytoplasm</keyword>
<protein>
    <recommendedName>
        <fullName evidence="8">Hydroxylysine kinase</fullName>
        <ecNumber evidence="7">2.7.1.81</ecNumber>
    </recommendedName>
</protein>
<dbReference type="Pfam" id="PF01636">
    <property type="entry name" value="APH"/>
    <property type="match status" value="1"/>
</dbReference>
<dbReference type="GO" id="GO:0005737">
    <property type="term" value="C:cytoplasm"/>
    <property type="evidence" value="ECO:0007669"/>
    <property type="project" value="UniProtKB-SubCell"/>
</dbReference>
<dbReference type="Gene3D" id="3.90.1200.10">
    <property type="match status" value="1"/>
</dbReference>
<dbReference type="Gene3D" id="3.30.200.20">
    <property type="entry name" value="Phosphorylase Kinase, domain 1"/>
    <property type="match status" value="1"/>
</dbReference>
<comment type="function">
    <text evidence="6">Catalyzes the GTP-dependent phosphorylation of 5-hydroxy-L-lysine.</text>
</comment>
<evidence type="ECO:0000256" key="1">
    <source>
        <dbReference type="ARBA" id="ARBA00004496"/>
    </source>
</evidence>
<reference evidence="10" key="1">
    <citation type="submission" date="2018-05" db="EMBL/GenBank/DDBJ databases">
        <authorList>
            <person name="Lanie J.A."/>
            <person name="Ng W.-L."/>
            <person name="Kazmierczak K.M."/>
            <person name="Andrzejewski T.M."/>
            <person name="Davidsen T.M."/>
            <person name="Wayne K.J."/>
            <person name="Tettelin H."/>
            <person name="Glass J.I."/>
            <person name="Rusch D."/>
            <person name="Podicherti R."/>
            <person name="Tsui H.-C.T."/>
            <person name="Winkler M.E."/>
        </authorList>
    </citation>
    <scope>NUCLEOTIDE SEQUENCE</scope>
</reference>
<evidence type="ECO:0000256" key="2">
    <source>
        <dbReference type="ARBA" id="ARBA00022490"/>
    </source>
</evidence>
<evidence type="ECO:0000256" key="5">
    <source>
        <dbReference type="ARBA" id="ARBA00036820"/>
    </source>
</evidence>
<evidence type="ECO:0000313" key="10">
    <source>
        <dbReference type="EMBL" id="SVB86648.1"/>
    </source>
</evidence>
<dbReference type="AlphaFoldDB" id="A0A382HH71"/>
<dbReference type="EMBL" id="UINC01061259">
    <property type="protein sequence ID" value="SVB86648.1"/>
    <property type="molecule type" value="Genomic_DNA"/>
</dbReference>
<evidence type="ECO:0000256" key="8">
    <source>
        <dbReference type="ARBA" id="ARBA00040505"/>
    </source>
</evidence>
<evidence type="ECO:0000256" key="6">
    <source>
        <dbReference type="ARBA" id="ARBA00037368"/>
    </source>
</evidence>
<dbReference type="InterPro" id="IPR050249">
    <property type="entry name" value="Pseudomonas-type_ThrB"/>
</dbReference>
<feature type="domain" description="Aminoglycoside phosphotransferase" evidence="9">
    <location>
        <begin position="36"/>
        <end position="277"/>
    </location>
</feature>
<keyword evidence="4" id="KW-0418">Kinase</keyword>
<dbReference type="GO" id="GO:0047992">
    <property type="term" value="F:hydroxylysine kinase activity"/>
    <property type="evidence" value="ECO:0007669"/>
    <property type="project" value="UniProtKB-EC"/>
</dbReference>
<feature type="non-terminal residue" evidence="10">
    <location>
        <position position="1"/>
    </location>
</feature>
<comment type="catalytic activity">
    <reaction evidence="5">
        <text>(5R)-5-hydroxy-L-lysine + GTP = (5R)-5-phosphooxy-L-lysine + GDP + H(+)</text>
        <dbReference type="Rhea" id="RHEA:19049"/>
        <dbReference type="ChEBI" id="CHEBI:15378"/>
        <dbReference type="ChEBI" id="CHEBI:37565"/>
        <dbReference type="ChEBI" id="CHEBI:57882"/>
        <dbReference type="ChEBI" id="CHEBI:58189"/>
        <dbReference type="ChEBI" id="CHEBI:58357"/>
        <dbReference type="EC" id="2.7.1.81"/>
    </reaction>
</comment>